<evidence type="ECO:0000256" key="3">
    <source>
        <dbReference type="ARBA" id="ARBA00008982"/>
    </source>
</evidence>
<evidence type="ECO:0000256" key="12">
    <source>
        <dbReference type="RuleBase" id="RU000532"/>
    </source>
</evidence>
<dbReference type="InterPro" id="IPR015824">
    <property type="entry name" value="Phosphoglycerate_kinase_N"/>
</dbReference>
<comment type="similarity">
    <text evidence="3 12">Belongs to the phosphoglycerate kinase family.</text>
</comment>
<keyword evidence="9 12" id="KW-0418">Kinase</keyword>
<dbReference type="InterPro" id="IPR001576">
    <property type="entry name" value="Phosphoglycerate_kinase"/>
</dbReference>
<comment type="cofactor">
    <cofactor evidence="2">
        <name>Mg(2+)</name>
        <dbReference type="ChEBI" id="CHEBI:18420"/>
    </cofactor>
</comment>
<dbReference type="FunFam" id="3.40.50.1260:FF:000013">
    <property type="entry name" value="Phosphoglycerate kinase"/>
    <property type="match status" value="1"/>
</dbReference>
<dbReference type="Pfam" id="PF00162">
    <property type="entry name" value="PGK"/>
    <property type="match status" value="1"/>
</dbReference>
<dbReference type="InterPro" id="IPR003358">
    <property type="entry name" value="tRNA_(Gua-N-7)_MeTrfase_Trmb"/>
</dbReference>
<keyword evidence="11" id="KW-0460">Magnesium</keyword>
<dbReference type="InterPro" id="IPR036043">
    <property type="entry name" value="Phosphoglycerate_kinase_sf"/>
</dbReference>
<comment type="catalytic activity">
    <reaction evidence="1">
        <text>guanosine(46) in tRNA + S-adenosyl-L-methionine = N(7)-methylguanosine(46) in tRNA + S-adenosyl-L-homocysteine</text>
        <dbReference type="Rhea" id="RHEA:42708"/>
        <dbReference type="Rhea" id="RHEA-COMP:10188"/>
        <dbReference type="Rhea" id="RHEA-COMP:10189"/>
        <dbReference type="ChEBI" id="CHEBI:57856"/>
        <dbReference type="ChEBI" id="CHEBI:59789"/>
        <dbReference type="ChEBI" id="CHEBI:74269"/>
        <dbReference type="ChEBI" id="CHEBI:74480"/>
        <dbReference type="EC" id="2.1.1.33"/>
    </reaction>
</comment>
<dbReference type="GO" id="GO:0006094">
    <property type="term" value="P:gluconeogenesis"/>
    <property type="evidence" value="ECO:0007669"/>
    <property type="project" value="TreeGrafter"/>
</dbReference>
<dbReference type="InterPro" id="IPR029063">
    <property type="entry name" value="SAM-dependent_MTases_sf"/>
</dbReference>
<gene>
    <name evidence="14" type="ORF">HS088_TW13G00419</name>
</gene>
<dbReference type="SUPFAM" id="SSF53335">
    <property type="entry name" value="S-adenosyl-L-methionine-dependent methyltransferases"/>
    <property type="match status" value="1"/>
</dbReference>
<evidence type="ECO:0000313" key="15">
    <source>
        <dbReference type="Proteomes" id="UP000593562"/>
    </source>
</evidence>
<evidence type="ECO:0000256" key="4">
    <source>
        <dbReference type="ARBA" id="ARBA00022603"/>
    </source>
</evidence>
<dbReference type="GO" id="GO:0006096">
    <property type="term" value="P:glycolytic process"/>
    <property type="evidence" value="ECO:0007669"/>
    <property type="project" value="InterPro"/>
</dbReference>
<evidence type="ECO:0000256" key="1">
    <source>
        <dbReference type="ARBA" id="ARBA00000142"/>
    </source>
</evidence>
<evidence type="ECO:0000256" key="5">
    <source>
        <dbReference type="ARBA" id="ARBA00022679"/>
    </source>
</evidence>
<dbReference type="Proteomes" id="UP000593562">
    <property type="component" value="Unassembled WGS sequence"/>
</dbReference>
<dbReference type="GO" id="GO:0005829">
    <property type="term" value="C:cytosol"/>
    <property type="evidence" value="ECO:0007669"/>
    <property type="project" value="TreeGrafter"/>
</dbReference>
<evidence type="ECO:0000256" key="2">
    <source>
        <dbReference type="ARBA" id="ARBA00001946"/>
    </source>
</evidence>
<dbReference type="AlphaFoldDB" id="A0A7J7CU18"/>
<keyword evidence="8" id="KW-0547">Nucleotide-binding</keyword>
<sequence length="681" mass="76549">MSQLLNAPPGLLFLNKSSFYPSRTSTLTYMKCYAVHSSNQGGSHGIDRIRNSIEYKACSCEEVESDAFPDIVYDEVQSEDFPDIQTLRQFPKEKLDAKVVLVRFDSRFLLQAVVDQSARSVSNALFTIKYLLDAKARVILVTSWTKKIHQEYLSVESFAGTLSSLLQHNVAVVQCIDCDMSLKMEELQKSDVILLDNLSEFKEEVSNCPKFAELLSAGVDIYINEAFSESHKMLASTVGVTRFCSACMAGYHFEESLCQLKMAVKRNQGPHVAIVGGGNLYDKAAAIHFLASRSDVLVFVGMMSFQIMHALGLPVLPNLVEPGAHEAALDIIQLAHNRNISIMYPKDFWCTNNHFENQLKLFPAHGVLNGWLPVDLGPSSLEEIESLLAKCQKIMWIGLVKFKSSSRQTNGAIKLSQMLYKQCQRHCDVTIIGNMACKEMRVESTSASVLNLIDNASVVWDFLKGRKLPGVMALDRAYPFLNDWRSAFRDPAQPLVVDIGSGNGLFILGMARKRKHLNFLGLEINEKLVRRCLESVNQSAIQNGHFIATNATSTFRSIVSSYPGELVLVSIQCPNPDFNKPEHRRRMLQQSLVEAVADLLTHDGKVFLQSDIETVALRMKEQFLKYGKGKLSVVCDYHDAKINRRIWLEENPFEVRSDWEQHVIDRGAPMYRLMLSKSNNA</sequence>
<evidence type="ECO:0000256" key="8">
    <source>
        <dbReference type="ARBA" id="ARBA00022741"/>
    </source>
</evidence>
<dbReference type="GO" id="GO:0005524">
    <property type="term" value="F:ATP binding"/>
    <property type="evidence" value="ECO:0007669"/>
    <property type="project" value="UniProtKB-KW"/>
</dbReference>
<comment type="catalytic activity">
    <reaction evidence="12">
        <text>(2R)-3-phosphoglycerate + ATP = (2R)-3-phospho-glyceroyl phosphate + ADP</text>
        <dbReference type="Rhea" id="RHEA:14801"/>
        <dbReference type="ChEBI" id="CHEBI:30616"/>
        <dbReference type="ChEBI" id="CHEBI:57604"/>
        <dbReference type="ChEBI" id="CHEBI:58272"/>
        <dbReference type="ChEBI" id="CHEBI:456216"/>
        <dbReference type="EC" id="2.7.2.3"/>
    </reaction>
</comment>
<dbReference type="FunFam" id="3.40.50.150:FF:000194">
    <property type="entry name" value="Phosphoglycerate kinase"/>
    <property type="match status" value="1"/>
</dbReference>
<dbReference type="Gene3D" id="3.40.50.1260">
    <property type="entry name" value="Phosphoglycerate kinase, N-terminal domain"/>
    <property type="match status" value="2"/>
</dbReference>
<dbReference type="GO" id="GO:0008176">
    <property type="term" value="F:tRNA (guanine(46)-N7)-methyltransferase activity"/>
    <property type="evidence" value="ECO:0007669"/>
    <property type="project" value="UniProtKB-EC"/>
</dbReference>
<dbReference type="PANTHER" id="PTHR11406:SF32">
    <property type="entry name" value="PHOSPHOGLYCERATE KINASE"/>
    <property type="match status" value="1"/>
</dbReference>
<name>A0A7J7CU18_TRIWF</name>
<keyword evidence="6" id="KW-0949">S-adenosyl-L-methionine</keyword>
<keyword evidence="10" id="KW-0067">ATP-binding</keyword>
<proteinExistence type="inferred from homology"/>
<evidence type="ECO:0000313" key="14">
    <source>
        <dbReference type="EMBL" id="KAF5737534.1"/>
    </source>
</evidence>
<keyword evidence="4" id="KW-0489">Methyltransferase</keyword>
<evidence type="ECO:0000256" key="11">
    <source>
        <dbReference type="ARBA" id="ARBA00022842"/>
    </source>
</evidence>
<dbReference type="OrthoDB" id="275353at2759"/>
<dbReference type="GO" id="GO:0004618">
    <property type="term" value="F:phosphoglycerate kinase activity"/>
    <property type="evidence" value="ECO:0007669"/>
    <property type="project" value="UniProtKB-EC"/>
</dbReference>
<dbReference type="Pfam" id="PF02390">
    <property type="entry name" value="Methyltransf_4"/>
    <property type="match status" value="1"/>
</dbReference>
<evidence type="ECO:0000256" key="6">
    <source>
        <dbReference type="ARBA" id="ARBA00022691"/>
    </source>
</evidence>
<dbReference type="SUPFAM" id="SSF53748">
    <property type="entry name" value="Phosphoglycerate kinase"/>
    <property type="match status" value="1"/>
</dbReference>
<evidence type="ECO:0000256" key="10">
    <source>
        <dbReference type="ARBA" id="ARBA00022840"/>
    </source>
</evidence>
<dbReference type="PROSITE" id="PS51625">
    <property type="entry name" value="SAM_MT_TRMB"/>
    <property type="match status" value="1"/>
</dbReference>
<dbReference type="EMBL" id="JAAARO010000013">
    <property type="protein sequence ID" value="KAF5737534.1"/>
    <property type="molecule type" value="Genomic_DNA"/>
</dbReference>
<reference evidence="14 15" key="1">
    <citation type="journal article" date="2020" name="Nat. Commun.">
        <title>Genome of Tripterygium wilfordii and identification of cytochrome P450 involved in triptolide biosynthesis.</title>
        <authorList>
            <person name="Tu L."/>
            <person name="Su P."/>
            <person name="Zhang Z."/>
            <person name="Gao L."/>
            <person name="Wang J."/>
            <person name="Hu T."/>
            <person name="Zhou J."/>
            <person name="Zhang Y."/>
            <person name="Zhao Y."/>
            <person name="Liu Y."/>
            <person name="Song Y."/>
            <person name="Tong Y."/>
            <person name="Lu Y."/>
            <person name="Yang J."/>
            <person name="Xu C."/>
            <person name="Jia M."/>
            <person name="Peters R.J."/>
            <person name="Huang L."/>
            <person name="Gao W."/>
        </authorList>
    </citation>
    <scope>NUCLEOTIDE SEQUENCE [LARGE SCALE GENOMIC DNA]</scope>
    <source>
        <strain evidence="15">cv. XIE 37</strain>
        <tissue evidence="14">Leaf</tissue>
    </source>
</reference>
<dbReference type="PRINTS" id="PR00477">
    <property type="entry name" value="PHGLYCKINASE"/>
</dbReference>
<dbReference type="InParanoid" id="A0A7J7CU18"/>
<evidence type="ECO:0000256" key="7">
    <source>
        <dbReference type="ARBA" id="ARBA00022694"/>
    </source>
</evidence>
<evidence type="ECO:0000256" key="13">
    <source>
        <dbReference type="RuleBase" id="RU000696"/>
    </source>
</evidence>
<evidence type="ECO:0000256" key="9">
    <source>
        <dbReference type="ARBA" id="ARBA00022777"/>
    </source>
</evidence>
<protein>
    <recommendedName>
        <fullName evidence="12">Phosphoglycerate kinase</fullName>
        <ecNumber evidence="12">2.7.2.3</ecNumber>
    </recommendedName>
</protein>
<dbReference type="CDD" id="cd02440">
    <property type="entry name" value="AdoMet_MTases"/>
    <property type="match status" value="1"/>
</dbReference>
<dbReference type="Gene3D" id="3.40.50.150">
    <property type="entry name" value="Vaccinia Virus protein VP39"/>
    <property type="match status" value="1"/>
</dbReference>
<comment type="subunit">
    <text evidence="13">Monomer.</text>
</comment>
<organism evidence="14 15">
    <name type="scientific">Tripterygium wilfordii</name>
    <name type="common">Thunder God vine</name>
    <dbReference type="NCBI Taxonomy" id="458696"/>
    <lineage>
        <taxon>Eukaryota</taxon>
        <taxon>Viridiplantae</taxon>
        <taxon>Streptophyta</taxon>
        <taxon>Embryophyta</taxon>
        <taxon>Tracheophyta</taxon>
        <taxon>Spermatophyta</taxon>
        <taxon>Magnoliopsida</taxon>
        <taxon>eudicotyledons</taxon>
        <taxon>Gunneridae</taxon>
        <taxon>Pentapetalae</taxon>
        <taxon>rosids</taxon>
        <taxon>fabids</taxon>
        <taxon>Celastrales</taxon>
        <taxon>Celastraceae</taxon>
        <taxon>Tripterygium</taxon>
    </lineage>
</organism>
<keyword evidence="7" id="KW-0819">tRNA processing</keyword>
<dbReference type="EC" id="2.7.2.3" evidence="12"/>
<dbReference type="GO" id="GO:0043531">
    <property type="term" value="F:ADP binding"/>
    <property type="evidence" value="ECO:0007669"/>
    <property type="project" value="TreeGrafter"/>
</dbReference>
<dbReference type="PANTHER" id="PTHR11406">
    <property type="entry name" value="PHOSPHOGLYCERATE KINASE"/>
    <property type="match status" value="1"/>
</dbReference>
<keyword evidence="5 12" id="KW-0808">Transferase</keyword>
<accession>A0A7J7CU18</accession>
<keyword evidence="15" id="KW-1185">Reference proteome</keyword>
<comment type="caution">
    <text evidence="14">The sequence shown here is derived from an EMBL/GenBank/DDBJ whole genome shotgun (WGS) entry which is preliminary data.</text>
</comment>